<evidence type="ECO:0000256" key="12">
    <source>
        <dbReference type="ARBA" id="ARBA00023295"/>
    </source>
</evidence>
<feature type="domain" description="FPG-type" evidence="14">
    <location>
        <begin position="243"/>
        <end position="277"/>
    </location>
</feature>
<evidence type="ECO:0000256" key="8">
    <source>
        <dbReference type="ARBA" id="ARBA00023125"/>
    </source>
</evidence>
<dbReference type="SUPFAM" id="SSF57716">
    <property type="entry name" value="Glucocorticoid receptor-like (DNA-binding domain)"/>
    <property type="match status" value="1"/>
</dbReference>
<proteinExistence type="inferred from homology"/>
<evidence type="ECO:0000259" key="15">
    <source>
        <dbReference type="PROSITE" id="PS51068"/>
    </source>
</evidence>
<keyword evidence="7" id="KW-0862">Zinc</keyword>
<dbReference type="Proteomes" id="UP000028302">
    <property type="component" value="Unassembled WGS sequence"/>
</dbReference>
<dbReference type="SMART" id="SM00898">
    <property type="entry name" value="Fapy_DNA_glyco"/>
    <property type="match status" value="1"/>
</dbReference>
<dbReference type="GO" id="GO:0003684">
    <property type="term" value="F:damaged DNA binding"/>
    <property type="evidence" value="ECO:0007669"/>
    <property type="project" value="InterPro"/>
</dbReference>
<evidence type="ECO:0000256" key="11">
    <source>
        <dbReference type="ARBA" id="ARBA00023268"/>
    </source>
</evidence>
<dbReference type="EMBL" id="APNK01000046">
    <property type="protein sequence ID" value="KEZ75915.1"/>
    <property type="molecule type" value="Genomic_DNA"/>
</dbReference>
<reference evidence="16 17" key="1">
    <citation type="submission" date="2013-03" db="EMBL/GenBank/DDBJ databases">
        <title>Salinisphaera hydrothermalis C41B8 Genome Sequencing.</title>
        <authorList>
            <person name="Li C."/>
            <person name="Lai Q."/>
            <person name="Shao Z."/>
        </authorList>
    </citation>
    <scope>NUCLEOTIDE SEQUENCE [LARGE SCALE GENOMIC DNA]</scope>
    <source>
        <strain evidence="16 17">C41B8</strain>
    </source>
</reference>
<keyword evidence="5 13" id="KW-0863">Zinc-finger</keyword>
<dbReference type="eggNOG" id="COG0266">
    <property type="taxonomic scope" value="Bacteria"/>
</dbReference>
<evidence type="ECO:0000256" key="13">
    <source>
        <dbReference type="PROSITE-ProRule" id="PRU00391"/>
    </source>
</evidence>
<dbReference type="PANTHER" id="PTHR42697:SF1">
    <property type="entry name" value="ENDONUCLEASE 8"/>
    <property type="match status" value="1"/>
</dbReference>
<keyword evidence="4" id="KW-0227">DNA damage</keyword>
<evidence type="ECO:0000256" key="4">
    <source>
        <dbReference type="ARBA" id="ARBA00022763"/>
    </source>
</evidence>
<dbReference type="InterPro" id="IPR010979">
    <property type="entry name" value="Ribosomal_uS13-like_H2TH"/>
</dbReference>
<organism evidence="16 17">
    <name type="scientific">Salinisphaera hydrothermalis (strain C41B8)</name>
    <dbReference type="NCBI Taxonomy" id="1304275"/>
    <lineage>
        <taxon>Bacteria</taxon>
        <taxon>Pseudomonadati</taxon>
        <taxon>Pseudomonadota</taxon>
        <taxon>Gammaproteobacteria</taxon>
        <taxon>Salinisphaerales</taxon>
        <taxon>Salinisphaeraceae</taxon>
        <taxon>Salinisphaera</taxon>
    </lineage>
</organism>
<dbReference type="PROSITE" id="PS51066">
    <property type="entry name" value="ZF_FPG_2"/>
    <property type="match status" value="1"/>
</dbReference>
<keyword evidence="12" id="KW-0326">Glycosidase</keyword>
<keyword evidence="16" id="KW-0540">Nuclease</keyword>
<evidence type="ECO:0000256" key="3">
    <source>
        <dbReference type="ARBA" id="ARBA00022723"/>
    </source>
</evidence>
<dbReference type="InterPro" id="IPR000214">
    <property type="entry name" value="Znf_DNA_glyclase/AP_lyase"/>
</dbReference>
<dbReference type="OrthoDB" id="5657047at2"/>
<gene>
    <name evidence="16" type="ORF">C41B8_17566</name>
</gene>
<name>A0A084IGT1_SALHC</name>
<dbReference type="GO" id="GO:0000703">
    <property type="term" value="F:oxidized pyrimidine nucleobase lesion DNA N-glycosylase activity"/>
    <property type="evidence" value="ECO:0007669"/>
    <property type="project" value="TreeGrafter"/>
</dbReference>
<dbReference type="GO" id="GO:0008270">
    <property type="term" value="F:zinc ion binding"/>
    <property type="evidence" value="ECO:0007669"/>
    <property type="project" value="UniProtKB-KW"/>
</dbReference>
<dbReference type="PROSITE" id="PS51068">
    <property type="entry name" value="FPG_CAT"/>
    <property type="match status" value="1"/>
</dbReference>
<dbReference type="InterPro" id="IPR015886">
    <property type="entry name" value="H2TH_FPG"/>
</dbReference>
<evidence type="ECO:0000313" key="17">
    <source>
        <dbReference type="Proteomes" id="UP000028302"/>
    </source>
</evidence>
<comment type="caution">
    <text evidence="16">The sequence shown here is derived from an EMBL/GenBank/DDBJ whole genome shotgun (WGS) entry which is preliminary data.</text>
</comment>
<keyword evidence="3" id="KW-0479">Metal-binding</keyword>
<protein>
    <recommendedName>
        <fullName evidence="2">DNA-(apurinic or apyrimidinic site) lyase</fullName>
        <ecNumber evidence="2">4.2.99.18</ecNumber>
    </recommendedName>
</protein>
<dbReference type="STRING" id="1304275.C41B8_17566"/>
<dbReference type="PANTHER" id="PTHR42697">
    <property type="entry name" value="ENDONUCLEASE 8"/>
    <property type="match status" value="1"/>
</dbReference>
<dbReference type="GO" id="GO:0140078">
    <property type="term" value="F:class I DNA-(apurinic or apyrimidinic site) endonuclease activity"/>
    <property type="evidence" value="ECO:0007669"/>
    <property type="project" value="UniProtKB-EC"/>
</dbReference>
<keyword evidence="10" id="KW-0456">Lyase</keyword>
<feature type="domain" description="Formamidopyrimidine-DNA glycosylase catalytic" evidence="15">
    <location>
        <begin position="2"/>
        <end position="104"/>
    </location>
</feature>
<dbReference type="InterPro" id="IPR035937">
    <property type="entry name" value="FPG_N"/>
</dbReference>
<comment type="similarity">
    <text evidence="1">Belongs to the FPG family.</text>
</comment>
<dbReference type="SUPFAM" id="SSF81624">
    <property type="entry name" value="N-terminal domain of MutM-like DNA repair proteins"/>
    <property type="match status" value="1"/>
</dbReference>
<dbReference type="Gene3D" id="1.10.8.50">
    <property type="match status" value="1"/>
</dbReference>
<evidence type="ECO:0000256" key="1">
    <source>
        <dbReference type="ARBA" id="ARBA00009409"/>
    </source>
</evidence>
<dbReference type="PATRIC" id="fig|1304275.5.peg.3595"/>
<dbReference type="GO" id="GO:0006284">
    <property type="term" value="P:base-excision repair"/>
    <property type="evidence" value="ECO:0007669"/>
    <property type="project" value="InterPro"/>
</dbReference>
<dbReference type="Pfam" id="PF06831">
    <property type="entry name" value="H2TH"/>
    <property type="match status" value="1"/>
</dbReference>
<dbReference type="EC" id="4.2.99.18" evidence="2"/>
<dbReference type="NCBIfam" id="NF007763">
    <property type="entry name" value="PRK10445.1"/>
    <property type="match status" value="1"/>
</dbReference>
<evidence type="ECO:0000313" key="16">
    <source>
        <dbReference type="EMBL" id="KEZ75915.1"/>
    </source>
</evidence>
<keyword evidence="16" id="KW-0255">Endonuclease</keyword>
<keyword evidence="17" id="KW-1185">Reference proteome</keyword>
<dbReference type="AlphaFoldDB" id="A0A084IGT1"/>
<dbReference type="RefSeq" id="WP_037341263.1">
    <property type="nucleotide sequence ID" value="NZ_APNK01000046.1"/>
</dbReference>
<dbReference type="Gene3D" id="3.20.190.10">
    <property type="entry name" value="MutM-like, N-terminal"/>
    <property type="match status" value="1"/>
</dbReference>
<dbReference type="Pfam" id="PF01149">
    <property type="entry name" value="Fapy_DNA_glyco"/>
    <property type="match status" value="1"/>
</dbReference>
<evidence type="ECO:0000256" key="5">
    <source>
        <dbReference type="ARBA" id="ARBA00022771"/>
    </source>
</evidence>
<evidence type="ECO:0000259" key="14">
    <source>
        <dbReference type="PROSITE" id="PS51066"/>
    </source>
</evidence>
<dbReference type="SMART" id="SM01232">
    <property type="entry name" value="H2TH"/>
    <property type="match status" value="1"/>
</dbReference>
<keyword evidence="6" id="KW-0378">Hydrolase</keyword>
<evidence type="ECO:0000256" key="9">
    <source>
        <dbReference type="ARBA" id="ARBA00023204"/>
    </source>
</evidence>
<keyword evidence="11" id="KW-0511">Multifunctional enzyme</keyword>
<evidence type="ECO:0000256" key="6">
    <source>
        <dbReference type="ARBA" id="ARBA00022801"/>
    </source>
</evidence>
<keyword evidence="8" id="KW-0238">DNA-binding</keyword>
<evidence type="ECO:0000256" key="2">
    <source>
        <dbReference type="ARBA" id="ARBA00012720"/>
    </source>
</evidence>
<dbReference type="SUPFAM" id="SSF46946">
    <property type="entry name" value="S13-like H2TH domain"/>
    <property type="match status" value="1"/>
</dbReference>
<evidence type="ECO:0000256" key="10">
    <source>
        <dbReference type="ARBA" id="ARBA00023239"/>
    </source>
</evidence>
<keyword evidence="9" id="KW-0234">DNA repair</keyword>
<accession>A0A084IGT1</accession>
<evidence type="ECO:0000256" key="7">
    <source>
        <dbReference type="ARBA" id="ARBA00022833"/>
    </source>
</evidence>
<dbReference type="InterPro" id="IPR012319">
    <property type="entry name" value="FPG_cat"/>
</dbReference>
<sequence length="280" mass="31556">MPEGPEIRRMVDDIADAVGNRDARQVFFAFDRFKGFESALAGRRVTGVEARGKAVLVFFAARGDDGPWCVYSHNQLYGKWRITRAETEPNTRRQLRFAVFTRDKAARLYSASDIRLVRPDALDDVPYLANLGPDPLNEDIRATALVERLNDTRFAGRALGGLLLDQGFIAGIGNYLRSEILFEAGIAPKTRPKNLDDDAKQRLAEAVVRLIRRAYETKGITNPPERAKRLKDEGASFGQRRHMVFGRAGRACYECGREIIKTTIASRRLYYCPDCQPMPD</sequence>